<dbReference type="EMBL" id="AP014961">
    <property type="protein sequence ID" value="BAS93892.1"/>
    <property type="molecule type" value="Genomic_DNA"/>
</dbReference>
<name>A0A0P0WM89_ORYSJ</name>
<accession>A0A0P0WM89</accession>
<keyword evidence="3" id="KW-1185">Reference proteome</keyword>
<dbReference type="Proteomes" id="UP000059680">
    <property type="component" value="Chromosome 5"/>
</dbReference>
<sequence length="149" mass="15742">FLADLIGAAASPRSSISRSYLAPPPRCSAPSSSRGWPAPLPPCRPARRAARRCSGVPSRRPRGTSRRHRHLSVWLLSGAAPAVLHPVELAQLAGAIATLPSSSQNCSALQRRSIPSSSRNQPAPSPPCCPVAQLSSPLQCCLEIRITDV</sequence>
<feature type="non-terminal residue" evidence="2">
    <location>
        <position position="1"/>
    </location>
</feature>
<dbReference type="PaxDb" id="39947-A0A0P0WM89"/>
<gene>
    <name evidence="2" type="ordered locus">Os05g0397600</name>
    <name evidence="2" type="ORF">OSNPB_050397600</name>
</gene>
<protein>
    <submittedName>
        <fullName evidence="2">Os05g0397600 protein</fullName>
    </submittedName>
</protein>
<evidence type="ECO:0000313" key="2">
    <source>
        <dbReference type="EMBL" id="BAS93892.1"/>
    </source>
</evidence>
<dbReference type="Gramene" id="Os05t0397600-01">
    <property type="protein sequence ID" value="Os05t0397600-01"/>
    <property type="gene ID" value="Os05g0397600"/>
</dbReference>
<feature type="compositionally biased region" description="Low complexity" evidence="1">
    <location>
        <begin position="9"/>
        <end position="19"/>
    </location>
</feature>
<proteinExistence type="predicted"/>
<organism evidence="2 3">
    <name type="scientific">Oryza sativa subsp. japonica</name>
    <name type="common">Rice</name>
    <dbReference type="NCBI Taxonomy" id="39947"/>
    <lineage>
        <taxon>Eukaryota</taxon>
        <taxon>Viridiplantae</taxon>
        <taxon>Streptophyta</taxon>
        <taxon>Embryophyta</taxon>
        <taxon>Tracheophyta</taxon>
        <taxon>Spermatophyta</taxon>
        <taxon>Magnoliopsida</taxon>
        <taxon>Liliopsida</taxon>
        <taxon>Poales</taxon>
        <taxon>Poaceae</taxon>
        <taxon>BOP clade</taxon>
        <taxon>Oryzoideae</taxon>
        <taxon>Oryzeae</taxon>
        <taxon>Oryzinae</taxon>
        <taxon>Oryza</taxon>
        <taxon>Oryza sativa</taxon>
    </lineage>
</organism>
<reference evidence="2 3" key="2">
    <citation type="journal article" date="2013" name="Plant Cell Physiol.">
        <title>Rice Annotation Project Database (RAP-DB): an integrative and interactive database for rice genomics.</title>
        <authorList>
            <person name="Sakai H."/>
            <person name="Lee S.S."/>
            <person name="Tanaka T."/>
            <person name="Numa H."/>
            <person name="Kim J."/>
            <person name="Kawahara Y."/>
            <person name="Wakimoto H."/>
            <person name="Yang C.C."/>
            <person name="Iwamoto M."/>
            <person name="Abe T."/>
            <person name="Yamada Y."/>
            <person name="Muto A."/>
            <person name="Inokuchi H."/>
            <person name="Ikemura T."/>
            <person name="Matsumoto T."/>
            <person name="Sasaki T."/>
            <person name="Itoh T."/>
        </authorList>
    </citation>
    <scope>NUCLEOTIDE SEQUENCE [LARGE SCALE GENOMIC DNA]</scope>
    <source>
        <strain evidence="3">cv. Nipponbare</strain>
    </source>
</reference>
<reference evidence="2 3" key="3">
    <citation type="journal article" date="2013" name="Rice">
        <title>Improvement of the Oryza sativa Nipponbare reference genome using next generation sequence and optical map data.</title>
        <authorList>
            <person name="Kawahara Y."/>
            <person name="de la Bastide M."/>
            <person name="Hamilton J.P."/>
            <person name="Kanamori H."/>
            <person name="McCombie W.R."/>
            <person name="Ouyang S."/>
            <person name="Schwartz D.C."/>
            <person name="Tanaka T."/>
            <person name="Wu J."/>
            <person name="Zhou S."/>
            <person name="Childs K.L."/>
            <person name="Davidson R.M."/>
            <person name="Lin H."/>
            <person name="Quesada-Ocampo L."/>
            <person name="Vaillancourt B."/>
            <person name="Sakai H."/>
            <person name="Lee S.S."/>
            <person name="Kim J."/>
            <person name="Numa H."/>
            <person name="Itoh T."/>
            <person name="Buell C.R."/>
            <person name="Matsumoto T."/>
        </authorList>
    </citation>
    <scope>NUCLEOTIDE SEQUENCE [LARGE SCALE GENOMIC DNA]</scope>
    <source>
        <strain evidence="3">cv. Nipponbare</strain>
    </source>
</reference>
<dbReference type="InParanoid" id="A0A0P0WM89"/>
<feature type="compositionally biased region" description="Basic residues" evidence="1">
    <location>
        <begin position="59"/>
        <end position="68"/>
    </location>
</feature>
<dbReference type="AlphaFoldDB" id="A0A0P0WM89"/>
<evidence type="ECO:0000313" key="3">
    <source>
        <dbReference type="Proteomes" id="UP000059680"/>
    </source>
</evidence>
<evidence type="ECO:0000256" key="1">
    <source>
        <dbReference type="SAM" id="MobiDB-lite"/>
    </source>
</evidence>
<feature type="region of interest" description="Disordered" evidence="1">
    <location>
        <begin position="9"/>
        <end position="68"/>
    </location>
</feature>
<reference evidence="3" key="1">
    <citation type="journal article" date="2005" name="Nature">
        <title>The map-based sequence of the rice genome.</title>
        <authorList>
            <consortium name="International rice genome sequencing project (IRGSP)"/>
            <person name="Matsumoto T."/>
            <person name="Wu J."/>
            <person name="Kanamori H."/>
            <person name="Katayose Y."/>
            <person name="Fujisawa M."/>
            <person name="Namiki N."/>
            <person name="Mizuno H."/>
            <person name="Yamamoto K."/>
            <person name="Antonio B.A."/>
            <person name="Baba T."/>
            <person name="Sakata K."/>
            <person name="Nagamura Y."/>
            <person name="Aoki H."/>
            <person name="Arikawa K."/>
            <person name="Arita K."/>
            <person name="Bito T."/>
            <person name="Chiden Y."/>
            <person name="Fujitsuka N."/>
            <person name="Fukunaka R."/>
            <person name="Hamada M."/>
            <person name="Harada C."/>
            <person name="Hayashi A."/>
            <person name="Hijishita S."/>
            <person name="Honda M."/>
            <person name="Hosokawa S."/>
            <person name="Ichikawa Y."/>
            <person name="Idonuma A."/>
            <person name="Iijima M."/>
            <person name="Ikeda M."/>
            <person name="Ikeno M."/>
            <person name="Ito K."/>
            <person name="Ito S."/>
            <person name="Ito T."/>
            <person name="Ito Y."/>
            <person name="Ito Y."/>
            <person name="Iwabuchi A."/>
            <person name="Kamiya K."/>
            <person name="Karasawa W."/>
            <person name="Kurita K."/>
            <person name="Katagiri S."/>
            <person name="Kikuta A."/>
            <person name="Kobayashi H."/>
            <person name="Kobayashi N."/>
            <person name="Machita K."/>
            <person name="Maehara T."/>
            <person name="Masukawa M."/>
            <person name="Mizubayashi T."/>
            <person name="Mukai Y."/>
            <person name="Nagasaki H."/>
            <person name="Nagata Y."/>
            <person name="Naito S."/>
            <person name="Nakashima M."/>
            <person name="Nakama Y."/>
            <person name="Nakamichi Y."/>
            <person name="Nakamura M."/>
            <person name="Meguro A."/>
            <person name="Negishi M."/>
            <person name="Ohta I."/>
            <person name="Ohta T."/>
            <person name="Okamoto M."/>
            <person name="Ono N."/>
            <person name="Saji S."/>
            <person name="Sakaguchi M."/>
            <person name="Sakai K."/>
            <person name="Shibata M."/>
            <person name="Shimokawa T."/>
            <person name="Song J."/>
            <person name="Takazaki Y."/>
            <person name="Terasawa K."/>
            <person name="Tsugane M."/>
            <person name="Tsuji K."/>
            <person name="Ueda S."/>
            <person name="Waki K."/>
            <person name="Yamagata H."/>
            <person name="Yamamoto M."/>
            <person name="Yamamoto S."/>
            <person name="Yamane H."/>
            <person name="Yoshiki S."/>
            <person name="Yoshihara R."/>
            <person name="Yukawa K."/>
            <person name="Zhong H."/>
            <person name="Yano M."/>
            <person name="Yuan Q."/>
            <person name="Ouyang S."/>
            <person name="Liu J."/>
            <person name="Jones K.M."/>
            <person name="Gansberger K."/>
            <person name="Moffat K."/>
            <person name="Hill J."/>
            <person name="Bera J."/>
            <person name="Fadrosh D."/>
            <person name="Jin S."/>
            <person name="Johri S."/>
            <person name="Kim M."/>
            <person name="Overton L."/>
            <person name="Reardon M."/>
            <person name="Tsitrin T."/>
            <person name="Vuong H."/>
            <person name="Weaver B."/>
            <person name="Ciecko A."/>
            <person name="Tallon L."/>
            <person name="Jackson J."/>
            <person name="Pai G."/>
            <person name="Aken S.V."/>
            <person name="Utterback T."/>
            <person name="Reidmuller S."/>
            <person name="Feldblyum T."/>
            <person name="Hsiao J."/>
            <person name="Zismann V."/>
            <person name="Iobst S."/>
            <person name="de Vazeille A.R."/>
            <person name="Buell C.R."/>
            <person name="Ying K."/>
            <person name="Li Y."/>
            <person name="Lu T."/>
            <person name="Huang Y."/>
            <person name="Zhao Q."/>
            <person name="Feng Q."/>
            <person name="Zhang L."/>
            <person name="Zhu J."/>
            <person name="Weng Q."/>
            <person name="Mu J."/>
            <person name="Lu Y."/>
            <person name="Fan D."/>
            <person name="Liu Y."/>
            <person name="Guan J."/>
            <person name="Zhang Y."/>
            <person name="Yu S."/>
            <person name="Liu X."/>
            <person name="Zhang Y."/>
            <person name="Hong G."/>
            <person name="Han B."/>
            <person name="Choisne N."/>
            <person name="Demange N."/>
            <person name="Orjeda G."/>
            <person name="Samain S."/>
            <person name="Cattolico L."/>
            <person name="Pelletier E."/>
            <person name="Couloux A."/>
            <person name="Segurens B."/>
            <person name="Wincker P."/>
            <person name="D'Hont A."/>
            <person name="Scarpelli C."/>
            <person name="Weissenbach J."/>
            <person name="Salanoubat M."/>
            <person name="Quetier F."/>
            <person name="Yu Y."/>
            <person name="Kim H.R."/>
            <person name="Rambo T."/>
            <person name="Currie J."/>
            <person name="Collura K."/>
            <person name="Luo M."/>
            <person name="Yang T."/>
            <person name="Ammiraju J.S.S."/>
            <person name="Engler F."/>
            <person name="Soderlund C."/>
            <person name="Wing R.A."/>
            <person name="Palmer L.E."/>
            <person name="de la Bastide M."/>
            <person name="Spiegel L."/>
            <person name="Nascimento L."/>
            <person name="Zutavern T."/>
            <person name="O'Shaughnessy A."/>
            <person name="Dike S."/>
            <person name="Dedhia N."/>
            <person name="Preston R."/>
            <person name="Balija V."/>
            <person name="McCombie W.R."/>
            <person name="Chow T."/>
            <person name="Chen H."/>
            <person name="Chung M."/>
            <person name="Chen C."/>
            <person name="Shaw J."/>
            <person name="Wu H."/>
            <person name="Hsiao K."/>
            <person name="Chao Y."/>
            <person name="Chu M."/>
            <person name="Cheng C."/>
            <person name="Hour A."/>
            <person name="Lee P."/>
            <person name="Lin S."/>
            <person name="Lin Y."/>
            <person name="Liou J."/>
            <person name="Liu S."/>
            <person name="Hsing Y."/>
            <person name="Raghuvanshi S."/>
            <person name="Mohanty A."/>
            <person name="Bharti A.K."/>
            <person name="Gaur A."/>
            <person name="Gupta V."/>
            <person name="Kumar D."/>
            <person name="Ravi V."/>
            <person name="Vij S."/>
            <person name="Kapur A."/>
            <person name="Khurana P."/>
            <person name="Khurana P."/>
            <person name="Khurana J.P."/>
            <person name="Tyagi A.K."/>
            <person name="Gaikwad K."/>
            <person name="Singh A."/>
            <person name="Dalal V."/>
            <person name="Srivastava S."/>
            <person name="Dixit A."/>
            <person name="Pal A.K."/>
            <person name="Ghazi I.A."/>
            <person name="Yadav M."/>
            <person name="Pandit A."/>
            <person name="Bhargava A."/>
            <person name="Sureshbabu K."/>
            <person name="Batra K."/>
            <person name="Sharma T.R."/>
            <person name="Mohapatra T."/>
            <person name="Singh N.K."/>
            <person name="Messing J."/>
            <person name="Nelson A.B."/>
            <person name="Fuks G."/>
            <person name="Kavchok S."/>
            <person name="Keizer G."/>
            <person name="Linton E."/>
            <person name="Llaca V."/>
            <person name="Song R."/>
            <person name="Tanyolac B."/>
            <person name="Young S."/>
            <person name="Ho-Il K."/>
            <person name="Hahn J.H."/>
            <person name="Sangsakoo G."/>
            <person name="Vanavichit A."/>
            <person name="de Mattos Luiz.A.T."/>
            <person name="Zimmer P.D."/>
            <person name="Malone G."/>
            <person name="Dellagostin O."/>
            <person name="de Oliveira A.C."/>
            <person name="Bevan M."/>
            <person name="Bancroft I."/>
            <person name="Minx P."/>
            <person name="Cordum H."/>
            <person name="Wilson R."/>
            <person name="Cheng Z."/>
            <person name="Jin W."/>
            <person name="Jiang J."/>
            <person name="Leong S.A."/>
            <person name="Iwama H."/>
            <person name="Gojobori T."/>
            <person name="Itoh T."/>
            <person name="Niimura Y."/>
            <person name="Fujii Y."/>
            <person name="Habara T."/>
            <person name="Sakai H."/>
            <person name="Sato Y."/>
            <person name="Wilson G."/>
            <person name="Kumar K."/>
            <person name="McCouch S."/>
            <person name="Juretic N."/>
            <person name="Hoen D."/>
            <person name="Wright S."/>
            <person name="Bruskiewich R."/>
            <person name="Bureau T."/>
            <person name="Miyao A."/>
            <person name="Hirochika H."/>
            <person name="Nishikawa T."/>
            <person name="Kadowaki K."/>
            <person name="Sugiura M."/>
            <person name="Burr B."/>
            <person name="Sasaki T."/>
        </authorList>
    </citation>
    <scope>NUCLEOTIDE SEQUENCE [LARGE SCALE GENOMIC DNA]</scope>
    <source>
        <strain evidence="3">cv. Nipponbare</strain>
    </source>
</reference>